<dbReference type="Pfam" id="PF14159">
    <property type="entry name" value="CAAD"/>
    <property type="match status" value="1"/>
</dbReference>
<dbReference type="GO" id="GO:0009579">
    <property type="term" value="C:thylakoid"/>
    <property type="evidence" value="ECO:0007669"/>
    <property type="project" value="InterPro"/>
</dbReference>
<keyword evidence="5" id="KW-1185">Reference proteome</keyword>
<dbReference type="Proteomes" id="UP000016960">
    <property type="component" value="Unassembled WGS sequence"/>
</dbReference>
<dbReference type="OrthoDB" id="459910at2"/>
<evidence type="ECO:0000313" key="5">
    <source>
        <dbReference type="Proteomes" id="UP000016960"/>
    </source>
</evidence>
<dbReference type="PANTHER" id="PTHR33222:SF4">
    <property type="entry name" value="PROTEIN CURVATURE THYLAKOID 1A, CHLOROPLASTIC"/>
    <property type="match status" value="1"/>
</dbReference>
<dbReference type="PANTHER" id="PTHR33222">
    <property type="match status" value="1"/>
</dbReference>
<feature type="transmembrane region" description="Helical" evidence="2">
    <location>
        <begin position="104"/>
        <end position="122"/>
    </location>
</feature>
<keyword evidence="2" id="KW-0472">Membrane</keyword>
<sequence>MVDPNVQAAAQEFEEQKPAFANADVGGMLTSPSASAPSTDQPWKVYAETTKDILGNLRGYVVEFFVEFREPLVTLLLILLAAVAVVMTRALLGALNSFPLLSPLFELIGFGYSVWFGFRYLWKQDTRQELWANLGKLVDETFGSSAAS</sequence>
<comment type="caution">
    <text evidence="4">The sequence shown here is derived from an EMBL/GenBank/DDBJ whole genome shotgun (WGS) entry which is preliminary data.</text>
</comment>
<dbReference type="InterPro" id="IPR025564">
    <property type="entry name" value="CAAD_dom"/>
</dbReference>
<protein>
    <recommendedName>
        <fullName evidence="3">Cyanobacterial aminoacyl-tRNA synthetase CAAD domain-containing protein</fullName>
    </recommendedName>
</protein>
<keyword evidence="2" id="KW-1133">Transmembrane helix</keyword>
<accession>U5DGJ9</accession>
<dbReference type="EMBL" id="ASSJ01000076">
    <property type="protein sequence ID" value="ERN40417.1"/>
    <property type="molecule type" value="Genomic_DNA"/>
</dbReference>
<evidence type="ECO:0000313" key="4">
    <source>
        <dbReference type="EMBL" id="ERN40417.1"/>
    </source>
</evidence>
<reference evidence="4 5" key="1">
    <citation type="submission" date="2013-05" db="EMBL/GenBank/DDBJ databases">
        <title>Draft genome sequence of Rubidibacter lacunae KORDI 51-2.</title>
        <authorList>
            <person name="Choi D.H."/>
            <person name="Noh J.H."/>
            <person name="Kwon K.-K."/>
            <person name="Lee J.-H."/>
            <person name="Ryu J.-Y."/>
        </authorList>
    </citation>
    <scope>NUCLEOTIDE SEQUENCE [LARGE SCALE GENOMIC DNA]</scope>
    <source>
        <strain evidence="4 5">KORDI 51-2</strain>
    </source>
</reference>
<gene>
    <name evidence="4" type="ORF">KR51_00029570</name>
</gene>
<feature type="domain" description="Cyanobacterial aminoacyl-tRNA synthetase CAAD" evidence="3">
    <location>
        <begin position="60"/>
        <end position="143"/>
    </location>
</feature>
<evidence type="ECO:0000259" key="3">
    <source>
        <dbReference type="Pfam" id="PF14159"/>
    </source>
</evidence>
<evidence type="ECO:0000256" key="2">
    <source>
        <dbReference type="SAM" id="Phobius"/>
    </source>
</evidence>
<comment type="subcellular location">
    <subcellularLocation>
        <location evidence="1">Membrane</location>
        <topology evidence="1">Multi-pass membrane protein</topology>
    </subcellularLocation>
</comment>
<dbReference type="eggNOG" id="COG2815">
    <property type="taxonomic scope" value="Bacteria"/>
</dbReference>
<evidence type="ECO:0000256" key="1">
    <source>
        <dbReference type="ARBA" id="ARBA00004141"/>
    </source>
</evidence>
<dbReference type="AlphaFoldDB" id="U5DGJ9"/>
<proteinExistence type="predicted"/>
<keyword evidence="2" id="KW-0812">Transmembrane</keyword>
<organism evidence="4 5">
    <name type="scientific">Rubidibacter lacunae KORDI 51-2</name>
    <dbReference type="NCBI Taxonomy" id="582515"/>
    <lineage>
        <taxon>Bacteria</taxon>
        <taxon>Bacillati</taxon>
        <taxon>Cyanobacteriota</taxon>
        <taxon>Cyanophyceae</taxon>
        <taxon>Oscillatoriophycideae</taxon>
        <taxon>Chroococcales</taxon>
        <taxon>Aphanothecaceae</taxon>
        <taxon>Rubidibacter</taxon>
    </lineage>
</organism>
<dbReference type="RefSeq" id="WP_022608552.1">
    <property type="nucleotide sequence ID" value="NZ_ASSJ01000076.1"/>
</dbReference>
<dbReference type="STRING" id="582515.KR51_00029570"/>
<feature type="transmembrane region" description="Helical" evidence="2">
    <location>
        <begin position="72"/>
        <end position="92"/>
    </location>
</feature>
<dbReference type="InParanoid" id="U5DGJ9"/>
<dbReference type="InterPro" id="IPR033344">
    <property type="entry name" value="CURT1"/>
</dbReference>
<name>U5DGJ9_9CHRO</name>
<dbReference type="GO" id="GO:0016020">
    <property type="term" value="C:membrane"/>
    <property type="evidence" value="ECO:0007669"/>
    <property type="project" value="UniProtKB-SubCell"/>
</dbReference>